<feature type="non-terminal residue" evidence="2">
    <location>
        <position position="720"/>
    </location>
</feature>
<feature type="region of interest" description="Disordered" evidence="1">
    <location>
        <begin position="562"/>
        <end position="590"/>
    </location>
</feature>
<feature type="compositionally biased region" description="Polar residues" evidence="1">
    <location>
        <begin position="48"/>
        <end position="66"/>
    </location>
</feature>
<feature type="compositionally biased region" description="Polar residues" evidence="1">
    <location>
        <begin position="565"/>
        <end position="590"/>
    </location>
</feature>
<organism evidence="2 3">
    <name type="scientific">Dillenia turbinata</name>
    <dbReference type="NCBI Taxonomy" id="194707"/>
    <lineage>
        <taxon>Eukaryota</taxon>
        <taxon>Viridiplantae</taxon>
        <taxon>Streptophyta</taxon>
        <taxon>Embryophyta</taxon>
        <taxon>Tracheophyta</taxon>
        <taxon>Spermatophyta</taxon>
        <taxon>Magnoliopsida</taxon>
        <taxon>eudicotyledons</taxon>
        <taxon>Gunneridae</taxon>
        <taxon>Pentapetalae</taxon>
        <taxon>Dilleniales</taxon>
        <taxon>Dilleniaceae</taxon>
        <taxon>Dillenia</taxon>
    </lineage>
</organism>
<accession>A0AAN8Z4F6</accession>
<dbReference type="PANTHER" id="PTHR33621">
    <property type="entry name" value="ASPARTIC/GLUTAMIC ACID-RICH PROTEIN"/>
    <property type="match status" value="1"/>
</dbReference>
<feature type="region of interest" description="Disordered" evidence="1">
    <location>
        <begin position="625"/>
        <end position="654"/>
    </location>
</feature>
<dbReference type="Proteomes" id="UP001370490">
    <property type="component" value="Unassembled WGS sequence"/>
</dbReference>
<feature type="compositionally biased region" description="Polar residues" evidence="1">
    <location>
        <begin position="275"/>
        <end position="285"/>
    </location>
</feature>
<reference evidence="2 3" key="1">
    <citation type="submission" date="2023-12" db="EMBL/GenBank/DDBJ databases">
        <title>A high-quality genome assembly for Dillenia turbinata (Dilleniales).</title>
        <authorList>
            <person name="Chanderbali A."/>
        </authorList>
    </citation>
    <scope>NUCLEOTIDE SEQUENCE [LARGE SCALE GENOMIC DNA]</scope>
    <source>
        <strain evidence="2">LSX21</strain>
        <tissue evidence="2">Leaf</tissue>
    </source>
</reference>
<proteinExistence type="predicted"/>
<feature type="region of interest" description="Disordered" evidence="1">
    <location>
        <begin position="249"/>
        <end position="287"/>
    </location>
</feature>
<feature type="compositionally biased region" description="Polar residues" evidence="1">
    <location>
        <begin position="640"/>
        <end position="654"/>
    </location>
</feature>
<evidence type="ECO:0000256" key="1">
    <source>
        <dbReference type="SAM" id="MobiDB-lite"/>
    </source>
</evidence>
<evidence type="ECO:0000313" key="2">
    <source>
        <dbReference type="EMBL" id="KAK6926144.1"/>
    </source>
</evidence>
<evidence type="ECO:0000313" key="3">
    <source>
        <dbReference type="Proteomes" id="UP001370490"/>
    </source>
</evidence>
<feature type="region of interest" description="Disordered" evidence="1">
    <location>
        <begin position="693"/>
        <end position="720"/>
    </location>
</feature>
<dbReference type="PANTHER" id="PTHR33621:SF2">
    <property type="entry name" value="RIBOSOMAL L1 DOMAIN-CONTAINING PROTEIN"/>
    <property type="match status" value="1"/>
</dbReference>
<name>A0AAN8Z4F6_9MAGN</name>
<feature type="compositionally biased region" description="Basic and acidic residues" evidence="1">
    <location>
        <begin position="120"/>
        <end position="133"/>
    </location>
</feature>
<dbReference type="AlphaFoldDB" id="A0AAN8Z4F6"/>
<dbReference type="EMBL" id="JBAMMX010000015">
    <property type="protein sequence ID" value="KAK6926144.1"/>
    <property type="molecule type" value="Genomic_DNA"/>
</dbReference>
<feature type="compositionally biased region" description="Basic and acidic residues" evidence="1">
    <location>
        <begin position="249"/>
        <end position="259"/>
    </location>
</feature>
<feature type="region of interest" description="Disordered" evidence="1">
    <location>
        <begin position="48"/>
        <end position="146"/>
    </location>
</feature>
<gene>
    <name evidence="2" type="ORF">RJ641_007863</name>
</gene>
<comment type="caution">
    <text evidence="2">The sequence shown here is derived from an EMBL/GenBank/DDBJ whole genome shotgun (WGS) entry which is preliminary data.</text>
</comment>
<protein>
    <submittedName>
        <fullName evidence="2">Uncharacterized protein</fullName>
    </submittedName>
</protein>
<feature type="compositionally biased region" description="Basic and acidic residues" evidence="1">
    <location>
        <begin position="629"/>
        <end position="639"/>
    </location>
</feature>
<sequence>MDFHKLTRRELQALCKKNKIPANTTNVAMVDALASLPQVEGLEDLLNPDSSANPEIGSPNVTTTVRRASRRKPITNEPESAQTVTRTTRRSTRRGVTEEVPETPAAQTNRKIETMASTRKKLDTQLGEEKENDQSAVQRSTRRSVRLSEKKIMEKRKTEGLKMNPIKIDELCEDLSKDLKINESEEDVGIIPDEVSAKSEMVDVVLSEIADNEIEFKENVAQKIENGIGFGINSDEAAVPDGELMNKEVDEEETHHETNLMEGTEESNDGPDNLPSENPELNINASPEKIDPVKLSVVVVPSTAANPTEVLEVVVQDISAEEIINSEEAGDDGVLKFSGESVADGIEVEVKGLEMEFQDKKGVSIAIPGEEDHHGTDGIDLSDFDIVEELIVEGFCDKKSSEVQANLNNVNEANAEHLQILISDEVKSSEVQENLNNVNEANAEHLQTLISDEVVSVEKSEVILENAVNDSATVHAIVADLEFVDEMNSETPTEDPIDSADDFLPNPEKSATITQVSEVVEENFAEEPTDKSPKQLDKCPITMKLSDDATGNMANHHISHVLKPKQQSSREPTTVQTVPQVSGNKENVDNSGTVVMKNKEENPVDLQKASLRQLKKMFKQKLQITDGTNMKKDENDVKTSEQATLTGNPPSASIAVNRSNAKKCTTLNLYLEAEQGQQDLLPQQHVALKDWDPTSSQQLHQEEKQQAEMAENASSLSIVT</sequence>
<keyword evidence="3" id="KW-1185">Reference proteome</keyword>